<dbReference type="Proteomes" id="UP001160519">
    <property type="component" value="Unassembled WGS sequence"/>
</dbReference>
<dbReference type="AlphaFoldDB" id="A0AA43Q8K9"/>
<feature type="signal peptide" evidence="1">
    <location>
        <begin position="1"/>
        <end position="21"/>
    </location>
</feature>
<accession>A0AA43Q8K9</accession>
<name>A0AA43Q8K9_9GAMM</name>
<evidence type="ECO:0000313" key="3">
    <source>
        <dbReference type="Proteomes" id="UP001160519"/>
    </source>
</evidence>
<protein>
    <recommendedName>
        <fullName evidence="4">RapA2 cadherin-like domain-containing protein</fullName>
    </recommendedName>
</protein>
<dbReference type="EMBL" id="JAQSDF010000026">
    <property type="protein sequence ID" value="MDI1231283.1"/>
    <property type="molecule type" value="Genomic_DNA"/>
</dbReference>
<gene>
    <name evidence="2" type="ORF">PSU93_09060</name>
</gene>
<proteinExistence type="predicted"/>
<evidence type="ECO:0000313" key="2">
    <source>
        <dbReference type="EMBL" id="MDI1231283.1"/>
    </source>
</evidence>
<keyword evidence="3" id="KW-1185">Reference proteome</keyword>
<feature type="chain" id="PRO_5041221385" description="RapA2 cadherin-like domain-containing protein" evidence="1">
    <location>
        <begin position="22"/>
        <end position="767"/>
    </location>
</feature>
<keyword evidence="1" id="KW-0732">Signal</keyword>
<reference evidence="2" key="1">
    <citation type="submission" date="2023-01" db="EMBL/GenBank/DDBJ databases">
        <title>Biogeochemical cycle of methane in antarctic sediments.</title>
        <authorList>
            <person name="Roldan D.M."/>
            <person name="Menes R.J."/>
        </authorList>
    </citation>
    <scope>NUCLEOTIDE SEQUENCE [LARGE SCALE GENOMIC DNA]</scope>
    <source>
        <strain evidence="2">K-2018 MAG008</strain>
    </source>
</reference>
<sequence>MKTKHTLAAIALTALSLSAYADLARVGPTNLPSPAGHGFPNWYQDLNGMVLDICLPNASDPGVLQQNACLLVGPGLPDPPYSFPTNFPDEAFYFNASSVMDMPAGKRATLVLALEAAFSVGPVVVGDQITFTRIRLFAGVPEPGIYTVKHPYGVETFPVDAVSDGNRDIVFSEDVGVARGVFNGALKSRVGPFLQRSASSGEAPLAPVTLNGAQFLSDGVGTEFVTGSPFGTNYFEICGETAAGAPIVLGDQGADGICIRSDQFSLMGRLHNFVASPIPSPLDIYNGFYKRDAAGTQVDVYARDIKVLASQPNPSLTAAATNIAPVKMIPFGPAALGQYYTQGMVDPLGNLPGPVSVINSADTPPSLFTKHVVDVVTAASANYANQTLTVVATSSDKGGFGVDQPPPALTLEGYGETAVPTNNANDPAEVTLTVSGVVTPPDTVTVKSTGGGSGTFTVARNQLTGASAPGAGVPLALDDAAVAEAGGPAVDIPVTANDVANPAALITSVQLIGAAIPAGSGSASVSGTSIIYTPGSVNGDVTFQYTAANSVGQSNVATVIVSVAPSATGPAPIASPDGPVNVAINQSTVIDVLANDSGNGGTLDPASVTVSNVTGGTASVNAANGQVTFAAGATAAASGFDYTVANAVIGDAVPQTSSAHVTVTVVNAENIQVTVFQCKRINATSGEWRVAGTSSVQTNNTIQLYSTASVPANLNTNKLGGALPVIAAIPDGTWEYRAKPGPACVSPISLRSSATGATRTNVGVTIR</sequence>
<evidence type="ECO:0000256" key="1">
    <source>
        <dbReference type="SAM" id="SignalP"/>
    </source>
</evidence>
<evidence type="ECO:0008006" key="4">
    <source>
        <dbReference type="Google" id="ProtNLM"/>
    </source>
</evidence>
<comment type="caution">
    <text evidence="2">The sequence shown here is derived from an EMBL/GenBank/DDBJ whole genome shotgun (WGS) entry which is preliminary data.</text>
</comment>
<organism evidence="2 3">
    <name type="scientific">Candidatus Methylobacter titanis</name>
    <dbReference type="NCBI Taxonomy" id="3053457"/>
    <lineage>
        <taxon>Bacteria</taxon>
        <taxon>Pseudomonadati</taxon>
        <taxon>Pseudomonadota</taxon>
        <taxon>Gammaproteobacteria</taxon>
        <taxon>Methylococcales</taxon>
        <taxon>Methylococcaceae</taxon>
        <taxon>Methylobacter</taxon>
    </lineage>
</organism>